<evidence type="ECO:0008006" key="4">
    <source>
        <dbReference type="Google" id="ProtNLM"/>
    </source>
</evidence>
<evidence type="ECO:0000313" key="2">
    <source>
        <dbReference type="EMBL" id="MDD7967667.1"/>
    </source>
</evidence>
<proteinExistence type="predicted"/>
<feature type="region of interest" description="Disordered" evidence="1">
    <location>
        <begin position="107"/>
        <end position="126"/>
    </location>
</feature>
<gene>
    <name evidence="2" type="ORF">PGB27_20185</name>
</gene>
<reference evidence="2 3" key="1">
    <citation type="submission" date="2023-02" db="EMBL/GenBank/DDBJ databases">
        <title>Genome sequencing required for Actinomycetospora new species description.</title>
        <authorList>
            <person name="Saimee Y."/>
            <person name="Duangmal K."/>
        </authorList>
    </citation>
    <scope>NUCLEOTIDE SEQUENCE [LARGE SCALE GENOMIC DNA]</scope>
    <source>
        <strain evidence="2 3">DW7H6</strain>
    </source>
</reference>
<protein>
    <recommendedName>
        <fullName evidence="4">MBL fold metallo-hydrolase</fullName>
    </recommendedName>
</protein>
<accession>A0ABT5T0C0</accession>
<dbReference type="EMBL" id="JAQZAO010000009">
    <property type="protein sequence ID" value="MDD7967667.1"/>
    <property type="molecule type" value="Genomic_DNA"/>
</dbReference>
<keyword evidence="3" id="KW-1185">Reference proteome</keyword>
<evidence type="ECO:0000256" key="1">
    <source>
        <dbReference type="SAM" id="MobiDB-lite"/>
    </source>
</evidence>
<dbReference type="RefSeq" id="WP_274202201.1">
    <property type="nucleotide sequence ID" value="NZ_JAQZAO010000009.1"/>
</dbReference>
<organism evidence="2 3">
    <name type="scientific">Actinomycetospora lemnae</name>
    <dbReference type="NCBI Taxonomy" id="3019891"/>
    <lineage>
        <taxon>Bacteria</taxon>
        <taxon>Bacillati</taxon>
        <taxon>Actinomycetota</taxon>
        <taxon>Actinomycetes</taxon>
        <taxon>Pseudonocardiales</taxon>
        <taxon>Pseudonocardiaceae</taxon>
        <taxon>Actinomycetospora</taxon>
    </lineage>
</organism>
<name>A0ABT5T0C0_9PSEU</name>
<sequence length="152" mass="16039">MTEIHTPARTGLGDVVAVDERTRLVLGQELDVAYEQPDVGHALVHRAGDTLVLVDTGAGHEPVDPHRFVDDLTRRIGEIGGGGSNPNPVFTGMMAVDLPAEIGLRPAHGDDARPWSRPAPEDPAPVGGLPRGIALLAAVAAMAGWKLRGRDR</sequence>
<evidence type="ECO:0000313" key="3">
    <source>
        <dbReference type="Proteomes" id="UP001300763"/>
    </source>
</evidence>
<dbReference type="Proteomes" id="UP001300763">
    <property type="component" value="Unassembled WGS sequence"/>
</dbReference>
<comment type="caution">
    <text evidence="2">The sequence shown here is derived from an EMBL/GenBank/DDBJ whole genome shotgun (WGS) entry which is preliminary data.</text>
</comment>